<dbReference type="InterPro" id="IPR002347">
    <property type="entry name" value="SDR_fam"/>
</dbReference>
<organism evidence="5 6">
    <name type="scientific">Geodia barretti</name>
    <name type="common">Barrett's horny sponge</name>
    <dbReference type="NCBI Taxonomy" id="519541"/>
    <lineage>
        <taxon>Eukaryota</taxon>
        <taxon>Metazoa</taxon>
        <taxon>Porifera</taxon>
        <taxon>Demospongiae</taxon>
        <taxon>Heteroscleromorpha</taxon>
        <taxon>Tetractinellida</taxon>
        <taxon>Astrophorina</taxon>
        <taxon>Geodiidae</taxon>
        <taxon>Geodia</taxon>
    </lineage>
</organism>
<dbReference type="PANTHER" id="PTHR42879">
    <property type="entry name" value="3-OXOACYL-(ACYL-CARRIER-PROTEIN) REDUCTASE"/>
    <property type="match status" value="1"/>
</dbReference>
<dbReference type="InterPro" id="IPR050259">
    <property type="entry name" value="SDR"/>
</dbReference>
<dbReference type="AlphaFoldDB" id="A0AA35SU02"/>
<dbReference type="Pfam" id="PF13561">
    <property type="entry name" value="adh_short_C2"/>
    <property type="match status" value="1"/>
</dbReference>
<dbReference type="SUPFAM" id="SSF51735">
    <property type="entry name" value="NAD(P)-binding Rossmann-fold domains"/>
    <property type="match status" value="1"/>
</dbReference>
<dbReference type="InterPro" id="IPR020904">
    <property type="entry name" value="Sc_DH/Rdtase_CS"/>
</dbReference>
<gene>
    <name evidence="5" type="ORF">GBAR_LOCUS20283</name>
</gene>
<dbReference type="PRINTS" id="PR00080">
    <property type="entry name" value="SDRFAMILY"/>
</dbReference>
<dbReference type="Gene3D" id="3.40.50.720">
    <property type="entry name" value="NAD(P)-binding Rossmann-like Domain"/>
    <property type="match status" value="1"/>
</dbReference>
<dbReference type="Proteomes" id="UP001174909">
    <property type="component" value="Unassembled WGS sequence"/>
</dbReference>
<sequence>MAEEQQPPSKLALVTGSTSGIGLGIARGLVKRGHDVVLHGLGTPEVVQSAIQTCRQALPDGVQREFYHHGADLCDPTQISDMFQFIKSRYARGPDILVNNAGMQYVEPIEKMPVEKWDQVLAVNLSASFHTIRLALPGMRQRGWGRIVNISSVHGLVGSPMKAPYVASKHGLVGLTKVVALETAGSGITCNAICPGWVLTPLVEAQLEARAEKEGITVDEAKMSTLEEKMPSKEFVMPNEVGAMVVYLCSEEARQVTGSTLTIDGGWTTR</sequence>
<evidence type="ECO:0000256" key="3">
    <source>
        <dbReference type="ARBA" id="ARBA00023002"/>
    </source>
</evidence>
<dbReference type="FunFam" id="3.40.50.720:FF:000084">
    <property type="entry name" value="Short-chain dehydrogenase reductase"/>
    <property type="match status" value="1"/>
</dbReference>
<dbReference type="InterPro" id="IPR036291">
    <property type="entry name" value="NAD(P)-bd_dom_sf"/>
</dbReference>
<comment type="similarity">
    <text evidence="1">Belongs to the short-chain dehydrogenases/reductases (SDR) family.</text>
</comment>
<dbReference type="GO" id="GO:0004316">
    <property type="term" value="F:3-oxoacyl-[acyl-carrier-protein] reductase (NADPH) activity"/>
    <property type="evidence" value="ECO:0007669"/>
    <property type="project" value="UniProtKB-EC"/>
</dbReference>
<evidence type="ECO:0000313" key="5">
    <source>
        <dbReference type="EMBL" id="CAI8036150.1"/>
    </source>
</evidence>
<dbReference type="PANTHER" id="PTHR42879:SF2">
    <property type="entry name" value="3-OXOACYL-[ACYL-CARRIER-PROTEIN] REDUCTASE FABG"/>
    <property type="match status" value="1"/>
</dbReference>
<keyword evidence="3" id="KW-0560">Oxidoreductase</keyword>
<evidence type="ECO:0000256" key="2">
    <source>
        <dbReference type="ARBA" id="ARBA00012948"/>
    </source>
</evidence>
<evidence type="ECO:0000256" key="1">
    <source>
        <dbReference type="ARBA" id="ARBA00006484"/>
    </source>
</evidence>
<protein>
    <recommendedName>
        <fullName evidence="2">3-oxoacyl-[acyl-carrier-protein] reductase</fullName>
        <ecNumber evidence="2">1.1.1.100</ecNumber>
    </recommendedName>
</protein>
<dbReference type="NCBIfam" id="TIGR01963">
    <property type="entry name" value="PHB_DH"/>
    <property type="match status" value="1"/>
</dbReference>
<dbReference type="GO" id="GO:0032787">
    <property type="term" value="P:monocarboxylic acid metabolic process"/>
    <property type="evidence" value="ECO:0007669"/>
    <property type="project" value="UniProtKB-ARBA"/>
</dbReference>
<comment type="catalytic activity">
    <reaction evidence="4">
        <text>a (3R)-hydroxyacyl-[ACP] + NADP(+) = a 3-oxoacyl-[ACP] + NADPH + H(+)</text>
        <dbReference type="Rhea" id="RHEA:17397"/>
        <dbReference type="Rhea" id="RHEA-COMP:9916"/>
        <dbReference type="Rhea" id="RHEA-COMP:9945"/>
        <dbReference type="ChEBI" id="CHEBI:15378"/>
        <dbReference type="ChEBI" id="CHEBI:57783"/>
        <dbReference type="ChEBI" id="CHEBI:58349"/>
        <dbReference type="ChEBI" id="CHEBI:78776"/>
        <dbReference type="ChEBI" id="CHEBI:78827"/>
        <dbReference type="EC" id="1.1.1.100"/>
    </reaction>
</comment>
<keyword evidence="6" id="KW-1185">Reference proteome</keyword>
<dbReference type="GO" id="GO:0003858">
    <property type="term" value="F:3-hydroxybutyrate dehydrogenase activity"/>
    <property type="evidence" value="ECO:0007669"/>
    <property type="project" value="InterPro"/>
</dbReference>
<reference evidence="5" key="1">
    <citation type="submission" date="2023-03" db="EMBL/GenBank/DDBJ databases">
        <authorList>
            <person name="Steffen K."/>
            <person name="Cardenas P."/>
        </authorList>
    </citation>
    <scope>NUCLEOTIDE SEQUENCE</scope>
</reference>
<accession>A0AA35SU02</accession>
<comment type="caution">
    <text evidence="5">The sequence shown here is derived from an EMBL/GenBank/DDBJ whole genome shotgun (WGS) entry which is preliminary data.</text>
</comment>
<evidence type="ECO:0000313" key="6">
    <source>
        <dbReference type="Proteomes" id="UP001174909"/>
    </source>
</evidence>
<proteinExistence type="inferred from homology"/>
<dbReference type="NCBIfam" id="NF009093">
    <property type="entry name" value="PRK12429.1"/>
    <property type="match status" value="1"/>
</dbReference>
<dbReference type="EMBL" id="CASHTH010002848">
    <property type="protein sequence ID" value="CAI8036150.1"/>
    <property type="molecule type" value="Genomic_DNA"/>
</dbReference>
<dbReference type="PROSITE" id="PS00061">
    <property type="entry name" value="ADH_SHORT"/>
    <property type="match status" value="1"/>
</dbReference>
<evidence type="ECO:0000256" key="4">
    <source>
        <dbReference type="ARBA" id="ARBA00048508"/>
    </source>
</evidence>
<name>A0AA35SU02_GEOBA</name>
<dbReference type="InterPro" id="IPR011294">
    <property type="entry name" value="3-OHbutyrate_DH"/>
</dbReference>
<dbReference type="PRINTS" id="PR00081">
    <property type="entry name" value="GDHRDH"/>
</dbReference>
<dbReference type="EC" id="1.1.1.100" evidence="2"/>